<keyword evidence="2" id="KW-0614">Plasmid</keyword>
<keyword evidence="1" id="KW-1133">Transmembrane helix</keyword>
<feature type="transmembrane region" description="Helical" evidence="1">
    <location>
        <begin position="76"/>
        <end position="97"/>
    </location>
</feature>
<organism evidence="2">
    <name type="scientific">Acetobacter pasteurianus</name>
    <name type="common">Acetobacter turbidans</name>
    <dbReference type="NCBI Taxonomy" id="438"/>
    <lineage>
        <taxon>Bacteria</taxon>
        <taxon>Pseudomonadati</taxon>
        <taxon>Pseudomonadota</taxon>
        <taxon>Alphaproteobacteria</taxon>
        <taxon>Acetobacterales</taxon>
        <taxon>Acetobacteraceae</taxon>
        <taxon>Acetobacter</taxon>
    </lineage>
</organism>
<keyword evidence="1" id="KW-0472">Membrane</keyword>
<dbReference type="EMBL" id="JQ418523">
    <property type="protein sequence ID" value="AFK89002.1"/>
    <property type="molecule type" value="Genomic_DNA"/>
</dbReference>
<geneLocation type="plasmid" evidence="2">
    <name>pAC258-29</name>
</geneLocation>
<dbReference type="AlphaFoldDB" id="I3W075"/>
<protein>
    <submittedName>
        <fullName evidence="2">Uncharacterized protein</fullName>
    </submittedName>
</protein>
<reference evidence="2" key="1">
    <citation type="submission" date="2012-01" db="EMBL/GenBank/DDBJ databases">
        <authorList>
            <person name="Summers A.O."/>
            <person name="Wireman J."/>
        </authorList>
    </citation>
    <scope>NUCLEOTIDE SEQUENCE</scope>
    <source>
        <strain evidence="2">AC2-58</strain>
        <plasmid evidence="2">pAC258-29</plasmid>
    </source>
</reference>
<feature type="transmembrane region" description="Helical" evidence="1">
    <location>
        <begin position="47"/>
        <end position="64"/>
    </location>
</feature>
<keyword evidence="1" id="KW-0812">Transmembrane</keyword>
<evidence type="ECO:0000313" key="2">
    <source>
        <dbReference type="EMBL" id="AFK89002.1"/>
    </source>
</evidence>
<sequence>MVSMIVKTKKVLPIAAVSAIVATSTTHPAFAIVSGSVDPQQGMSSLANWFLGLSLSSIILICMWKGAHDYGQGRGFGQTIAGFIIGAFLAVGGYYALSHMGISVSSF</sequence>
<proteinExistence type="predicted"/>
<evidence type="ECO:0000256" key="1">
    <source>
        <dbReference type="SAM" id="Phobius"/>
    </source>
</evidence>
<accession>I3W075</accession>
<name>I3W075_ACEPA</name>